<evidence type="ECO:0000259" key="1">
    <source>
        <dbReference type="PROSITE" id="PS50943"/>
    </source>
</evidence>
<accession>A0A495W8X6</accession>
<reference evidence="2 3" key="1">
    <citation type="submission" date="2018-10" db="EMBL/GenBank/DDBJ databases">
        <title>Sequencing the genomes of 1000 actinobacteria strains.</title>
        <authorList>
            <person name="Klenk H.-P."/>
        </authorList>
    </citation>
    <scope>NUCLEOTIDE SEQUENCE [LARGE SCALE GENOMIC DNA]</scope>
    <source>
        <strain evidence="2 3">DSM 43800</strain>
    </source>
</reference>
<dbReference type="Pfam" id="PF19054">
    <property type="entry name" value="DUF5753"/>
    <property type="match status" value="1"/>
</dbReference>
<dbReference type="InterPro" id="IPR043917">
    <property type="entry name" value="DUF5753"/>
</dbReference>
<dbReference type="PROSITE" id="PS50943">
    <property type="entry name" value="HTH_CROC1"/>
    <property type="match status" value="1"/>
</dbReference>
<dbReference type="CDD" id="cd00093">
    <property type="entry name" value="HTH_XRE"/>
    <property type="match status" value="1"/>
</dbReference>
<dbReference type="SUPFAM" id="SSF47413">
    <property type="entry name" value="lambda repressor-like DNA-binding domains"/>
    <property type="match status" value="1"/>
</dbReference>
<dbReference type="InterPro" id="IPR010982">
    <property type="entry name" value="Lambda_DNA-bd_dom_sf"/>
</dbReference>
<dbReference type="GO" id="GO:0003677">
    <property type="term" value="F:DNA binding"/>
    <property type="evidence" value="ECO:0007669"/>
    <property type="project" value="InterPro"/>
</dbReference>
<dbReference type="RefSeq" id="WP_121009384.1">
    <property type="nucleotide sequence ID" value="NZ_RBXO01000001.1"/>
</dbReference>
<keyword evidence="3" id="KW-1185">Reference proteome</keyword>
<dbReference type="Pfam" id="PF13560">
    <property type="entry name" value="HTH_31"/>
    <property type="match status" value="1"/>
</dbReference>
<sequence>MTRKGASVRQRRVSTELRALRLARGLSCAEVATAIGCSESKISRMETGHRGLYADEVAAILGFLRAPARLRQDLVALVRAGEDRNWHAIHGKLPGNWKNLIDFEGQASALYNYEPLVIPGLAQTADYARTVIRGTDGSLTDGELDALVAVRMSRQMILGRAEVHLLIDEMVLRRCFGDPPMMRAQLLHLAAMADRRTVTVQVVPFDTIAHPGVEGSFLRLDFVDQPSLLYVESRNTSTFLEEEVHLEGARDAWQKLLTLALSPEESVALIAGLAGKSTPSKENSR</sequence>
<dbReference type="EMBL" id="RBXO01000001">
    <property type="protein sequence ID" value="RKT57570.1"/>
    <property type="molecule type" value="Genomic_DNA"/>
</dbReference>
<organism evidence="2 3">
    <name type="scientific">Saccharothrix australiensis</name>
    <dbReference type="NCBI Taxonomy" id="2072"/>
    <lineage>
        <taxon>Bacteria</taxon>
        <taxon>Bacillati</taxon>
        <taxon>Actinomycetota</taxon>
        <taxon>Actinomycetes</taxon>
        <taxon>Pseudonocardiales</taxon>
        <taxon>Pseudonocardiaceae</taxon>
        <taxon>Saccharothrix</taxon>
    </lineage>
</organism>
<evidence type="ECO:0000313" key="3">
    <source>
        <dbReference type="Proteomes" id="UP000282084"/>
    </source>
</evidence>
<dbReference type="Gene3D" id="1.10.260.40">
    <property type="entry name" value="lambda repressor-like DNA-binding domains"/>
    <property type="match status" value="1"/>
</dbReference>
<dbReference type="SMART" id="SM00530">
    <property type="entry name" value="HTH_XRE"/>
    <property type="match status" value="1"/>
</dbReference>
<dbReference type="InterPro" id="IPR001387">
    <property type="entry name" value="Cro/C1-type_HTH"/>
</dbReference>
<dbReference type="AlphaFoldDB" id="A0A495W8X6"/>
<gene>
    <name evidence="2" type="ORF">C8E97_6292</name>
</gene>
<proteinExistence type="predicted"/>
<feature type="domain" description="HTH cro/C1-type" evidence="1">
    <location>
        <begin position="17"/>
        <end position="70"/>
    </location>
</feature>
<evidence type="ECO:0000313" key="2">
    <source>
        <dbReference type="EMBL" id="RKT57570.1"/>
    </source>
</evidence>
<name>A0A495W8X6_9PSEU</name>
<comment type="caution">
    <text evidence="2">The sequence shown here is derived from an EMBL/GenBank/DDBJ whole genome shotgun (WGS) entry which is preliminary data.</text>
</comment>
<dbReference type="Proteomes" id="UP000282084">
    <property type="component" value="Unassembled WGS sequence"/>
</dbReference>
<dbReference type="OrthoDB" id="3436002at2"/>
<protein>
    <submittedName>
        <fullName evidence="2">Helix-turn-helix protein</fullName>
    </submittedName>
</protein>